<reference evidence="3" key="1">
    <citation type="submission" date="2024-07" db="EMBL/GenBank/DDBJ databases">
        <title>Two chromosome-level genome assemblies of Korean endemic species Abeliophyllum distichum and Forsythia ovata (Oleaceae).</title>
        <authorList>
            <person name="Jang H."/>
        </authorList>
    </citation>
    <scope>NUCLEOTIDE SEQUENCE [LARGE SCALE GENOMIC DNA]</scope>
</reference>
<proteinExistence type="predicted"/>
<accession>A0ABD1RCI3</accession>
<keyword evidence="3" id="KW-1185">Reference proteome</keyword>
<dbReference type="InterPro" id="IPR004332">
    <property type="entry name" value="Transposase_MuDR"/>
</dbReference>
<dbReference type="Pfam" id="PF03108">
    <property type="entry name" value="DBD_Tnp_Mut"/>
    <property type="match status" value="1"/>
</dbReference>
<protein>
    <recommendedName>
        <fullName evidence="1">Transposase MuDR plant domain-containing protein</fullName>
    </recommendedName>
</protein>
<feature type="domain" description="Transposase MuDR plant" evidence="1">
    <location>
        <begin position="136"/>
        <end position="196"/>
    </location>
</feature>
<name>A0ABD1RCI3_9LAMI</name>
<dbReference type="AlphaFoldDB" id="A0ABD1RCI3"/>
<comment type="caution">
    <text evidence="2">The sequence shown here is derived from an EMBL/GenBank/DDBJ whole genome shotgun (WGS) entry which is preliminary data.</text>
</comment>
<dbReference type="EMBL" id="JBFOLK010000009">
    <property type="protein sequence ID" value="KAL2486130.1"/>
    <property type="molecule type" value="Genomic_DNA"/>
</dbReference>
<evidence type="ECO:0000313" key="2">
    <source>
        <dbReference type="EMBL" id="KAL2486130.1"/>
    </source>
</evidence>
<sequence>MIGVKDHHCNEYATLEKVTGNIDFNWDKPIVNESYKGEFNWDEPVVDLLDHNDFNWDELVTATVGEEHATEQPLHQATDHIECNSDEAVVDDVHSDYSLSNQLESLNNDEDVDRPRRRVREPIFNPKIDMSDPRFSLGMAFEIVQVLRATLVEYSIKNGRPFHYVKNDSTRVRMRCKHPCPWEIYDVVQDDKLSFKVNKLVDNHTCDVVSKNRWENSSYLSNKFEGGFKSNPE</sequence>
<gene>
    <name evidence="2" type="ORF">Adt_30886</name>
</gene>
<evidence type="ECO:0000259" key="1">
    <source>
        <dbReference type="Pfam" id="PF03108"/>
    </source>
</evidence>
<evidence type="ECO:0000313" key="3">
    <source>
        <dbReference type="Proteomes" id="UP001604336"/>
    </source>
</evidence>
<organism evidence="2 3">
    <name type="scientific">Abeliophyllum distichum</name>
    <dbReference type="NCBI Taxonomy" id="126358"/>
    <lineage>
        <taxon>Eukaryota</taxon>
        <taxon>Viridiplantae</taxon>
        <taxon>Streptophyta</taxon>
        <taxon>Embryophyta</taxon>
        <taxon>Tracheophyta</taxon>
        <taxon>Spermatophyta</taxon>
        <taxon>Magnoliopsida</taxon>
        <taxon>eudicotyledons</taxon>
        <taxon>Gunneridae</taxon>
        <taxon>Pentapetalae</taxon>
        <taxon>asterids</taxon>
        <taxon>lamiids</taxon>
        <taxon>Lamiales</taxon>
        <taxon>Oleaceae</taxon>
        <taxon>Forsythieae</taxon>
        <taxon>Abeliophyllum</taxon>
    </lineage>
</organism>
<dbReference type="Proteomes" id="UP001604336">
    <property type="component" value="Unassembled WGS sequence"/>
</dbReference>